<dbReference type="RefSeq" id="WP_136878254.1">
    <property type="nucleotide sequence ID" value="NZ_SWBO01000013.1"/>
</dbReference>
<keyword evidence="1" id="KW-1133">Transmembrane helix</keyword>
<keyword evidence="1" id="KW-0472">Membrane</keyword>
<keyword evidence="1" id="KW-0812">Transmembrane</keyword>
<name>A0A4U1BXV0_9SPHI</name>
<keyword evidence="4" id="KW-1185">Reference proteome</keyword>
<gene>
    <name evidence="3" type="ORF">FA045_16830</name>
</gene>
<feature type="domain" description="DUF5683" evidence="2">
    <location>
        <begin position="20"/>
        <end position="194"/>
    </location>
</feature>
<accession>A0A4U1BXV0</accession>
<reference evidence="3 4" key="1">
    <citation type="submission" date="2019-04" db="EMBL/GenBank/DDBJ databases">
        <title>Pedobacter sp. AR-2-6 sp. nov., isolated from Arctic soil.</title>
        <authorList>
            <person name="Dahal R.H."/>
            <person name="Kim D.-U."/>
        </authorList>
    </citation>
    <scope>NUCLEOTIDE SEQUENCE [LARGE SCALE GENOMIC DNA]</scope>
    <source>
        <strain evidence="3 4">AR-2-6</strain>
    </source>
</reference>
<dbReference type="EMBL" id="SWBO01000013">
    <property type="protein sequence ID" value="TKB97221.1"/>
    <property type="molecule type" value="Genomic_DNA"/>
</dbReference>
<dbReference type="Pfam" id="PF18935">
    <property type="entry name" value="DUF5683"/>
    <property type="match status" value="1"/>
</dbReference>
<dbReference type="AlphaFoldDB" id="A0A4U1BXV0"/>
<sequence length="196" mass="21750">MTDTLKDFVDTTGYVNQGKIAGRKAAMKSLIFPGLGQIYNYGLVVDDVKNNRVEGKRVAQKLYIIGKTAGIYVGGTILVLSYIDNREQYKRFLTELQYRQQNNDRPDPNGGLAQYTNTPALTIAKNIYKRNSQIVLISLGAVYGLNILDAYVTARLKYFNIDETLSLKVAPSIINNNTMYGFSAPAAPALKLTLKL</sequence>
<comment type="caution">
    <text evidence="3">The sequence shown here is derived from an EMBL/GenBank/DDBJ whole genome shotgun (WGS) entry which is preliminary data.</text>
</comment>
<dbReference type="OrthoDB" id="9813910at2"/>
<evidence type="ECO:0000313" key="3">
    <source>
        <dbReference type="EMBL" id="TKB97221.1"/>
    </source>
</evidence>
<evidence type="ECO:0000259" key="2">
    <source>
        <dbReference type="Pfam" id="PF18935"/>
    </source>
</evidence>
<organism evidence="3 4">
    <name type="scientific">Pedobacter cryotolerans</name>
    <dbReference type="NCBI Taxonomy" id="2571270"/>
    <lineage>
        <taxon>Bacteria</taxon>
        <taxon>Pseudomonadati</taxon>
        <taxon>Bacteroidota</taxon>
        <taxon>Sphingobacteriia</taxon>
        <taxon>Sphingobacteriales</taxon>
        <taxon>Sphingobacteriaceae</taxon>
        <taxon>Pedobacter</taxon>
    </lineage>
</organism>
<evidence type="ECO:0000313" key="4">
    <source>
        <dbReference type="Proteomes" id="UP000310477"/>
    </source>
</evidence>
<feature type="transmembrane region" description="Helical" evidence="1">
    <location>
        <begin position="62"/>
        <end position="83"/>
    </location>
</feature>
<evidence type="ECO:0000256" key="1">
    <source>
        <dbReference type="SAM" id="Phobius"/>
    </source>
</evidence>
<protein>
    <recommendedName>
        <fullName evidence="2">DUF5683 domain-containing protein</fullName>
    </recommendedName>
</protein>
<dbReference type="InterPro" id="IPR043738">
    <property type="entry name" value="DUF5683"/>
</dbReference>
<dbReference type="Proteomes" id="UP000310477">
    <property type="component" value="Unassembled WGS sequence"/>
</dbReference>
<proteinExistence type="predicted"/>
<feature type="transmembrane region" description="Helical" evidence="1">
    <location>
        <begin position="134"/>
        <end position="152"/>
    </location>
</feature>